<keyword evidence="2" id="KW-1185">Reference proteome</keyword>
<sequence length="214" mass="23751">MAETPALPEAFKRIETYLTERNLEPTAVCAFEMRSPGQFNEDTFRTFNEAYIGKLEAWGILVDGENPVARANVIPATSSLTEPGIHAFSYVRPTEETQFGDTFVIAGSGEAPEGKGNYRDNIIALDDTSPAGFAKKTDWVIGEMARRLGAFGRGWGDVTNVQVYTTLPYEDAHAQLAKQVPTYADIAWQYCSPPVEGLVFEMDCRRVRAEEVLR</sequence>
<accession>A0ABY4YR30</accession>
<evidence type="ECO:0000313" key="1">
    <source>
        <dbReference type="EMBL" id="USQ79207.1"/>
    </source>
</evidence>
<dbReference type="EMBL" id="CP099489">
    <property type="protein sequence ID" value="USQ79207.1"/>
    <property type="molecule type" value="Genomic_DNA"/>
</dbReference>
<dbReference type="Proteomes" id="UP001056455">
    <property type="component" value="Chromosome"/>
</dbReference>
<protein>
    <submittedName>
        <fullName evidence="1">Uncharacterized protein</fullName>
    </submittedName>
</protein>
<gene>
    <name evidence="1" type="ORF">NF556_16530</name>
</gene>
<proteinExistence type="predicted"/>
<evidence type="ECO:0000313" key="2">
    <source>
        <dbReference type="Proteomes" id="UP001056455"/>
    </source>
</evidence>
<reference evidence="1" key="1">
    <citation type="submission" date="2022-06" db="EMBL/GenBank/DDBJ databases">
        <title>Ornithinimicrobium HY1793.</title>
        <authorList>
            <person name="Huang Y."/>
        </authorList>
    </citation>
    <scope>NUCLEOTIDE SEQUENCE</scope>
    <source>
        <strain evidence="1">HY1793</strain>
    </source>
</reference>
<organism evidence="1 2">
    <name type="scientific">Ornithinimicrobium faecis</name>
    <dbReference type="NCBI Taxonomy" id="2934158"/>
    <lineage>
        <taxon>Bacteria</taxon>
        <taxon>Bacillati</taxon>
        <taxon>Actinomycetota</taxon>
        <taxon>Actinomycetes</taxon>
        <taxon>Micrococcales</taxon>
        <taxon>Ornithinimicrobiaceae</taxon>
        <taxon>Ornithinimicrobium</taxon>
    </lineage>
</organism>
<name>A0ABY4YR30_9MICO</name>